<keyword evidence="4" id="KW-0175">Coiled coil</keyword>
<evidence type="ECO:0000313" key="6">
    <source>
        <dbReference type="EMBL" id="KAJ7338290.1"/>
    </source>
</evidence>
<keyword evidence="1" id="KW-0677">Repeat</keyword>
<dbReference type="SUPFAM" id="SSF48403">
    <property type="entry name" value="Ankyrin repeat"/>
    <property type="match status" value="1"/>
</dbReference>
<evidence type="ECO:0000256" key="5">
    <source>
        <dbReference type="SAM" id="MobiDB-lite"/>
    </source>
</evidence>
<feature type="coiled-coil region" evidence="4">
    <location>
        <begin position="460"/>
        <end position="494"/>
    </location>
</feature>
<dbReference type="EMBL" id="JAPFRF010000003">
    <property type="protein sequence ID" value="KAJ7338290.1"/>
    <property type="molecule type" value="Genomic_DNA"/>
</dbReference>
<dbReference type="InterPro" id="IPR027417">
    <property type="entry name" value="P-loop_NTPase"/>
</dbReference>
<dbReference type="PANTHER" id="PTHR23206:SF7">
    <property type="entry name" value="PROTEIN KINASE DOMAIN-CONTAINING PROTEIN"/>
    <property type="match status" value="1"/>
</dbReference>
<dbReference type="PROSITE" id="PS50088">
    <property type="entry name" value="ANK_REPEAT"/>
    <property type="match status" value="2"/>
</dbReference>
<feature type="compositionally biased region" description="Basic and acidic residues" evidence="5">
    <location>
        <begin position="49"/>
        <end position="61"/>
    </location>
</feature>
<dbReference type="SMART" id="SM00248">
    <property type="entry name" value="ANK"/>
    <property type="match status" value="3"/>
</dbReference>
<dbReference type="Gene3D" id="3.40.50.300">
    <property type="entry name" value="P-loop containing nucleotide triphosphate hydrolases"/>
    <property type="match status" value="1"/>
</dbReference>
<dbReference type="OrthoDB" id="426293at2759"/>
<feature type="coiled-coil region" evidence="4">
    <location>
        <begin position="103"/>
        <end position="150"/>
    </location>
</feature>
<dbReference type="GO" id="GO:0045087">
    <property type="term" value="P:innate immune response"/>
    <property type="evidence" value="ECO:0007669"/>
    <property type="project" value="TreeGrafter"/>
</dbReference>
<dbReference type="PROSITE" id="PS50297">
    <property type="entry name" value="ANK_REP_REGION"/>
    <property type="match status" value="2"/>
</dbReference>
<keyword evidence="7" id="KW-1185">Reference proteome</keyword>
<evidence type="ECO:0000256" key="4">
    <source>
        <dbReference type="SAM" id="Coils"/>
    </source>
</evidence>
<protein>
    <recommendedName>
        <fullName evidence="8">IQ motif and ankyrin repeat containing 1</fullName>
    </recommendedName>
</protein>
<feature type="repeat" description="ANK" evidence="3">
    <location>
        <begin position="198"/>
        <end position="230"/>
    </location>
</feature>
<feature type="compositionally biased region" description="Low complexity" evidence="5">
    <location>
        <begin position="17"/>
        <end position="30"/>
    </location>
</feature>
<keyword evidence="2 3" id="KW-0040">ANK repeat</keyword>
<dbReference type="InterPro" id="IPR036770">
    <property type="entry name" value="Ankyrin_rpt-contain_sf"/>
</dbReference>
<comment type="caution">
    <text evidence="6">The sequence shown here is derived from an EMBL/GenBank/DDBJ whole genome shotgun (WGS) entry which is preliminary data.</text>
</comment>
<evidence type="ECO:0000256" key="1">
    <source>
        <dbReference type="ARBA" id="ARBA00022737"/>
    </source>
</evidence>
<name>A0A9Q0Y0N3_9SAUR</name>
<dbReference type="GO" id="GO:0005737">
    <property type="term" value="C:cytoplasm"/>
    <property type="evidence" value="ECO:0007669"/>
    <property type="project" value="TreeGrafter"/>
</dbReference>
<evidence type="ECO:0008006" key="8">
    <source>
        <dbReference type="Google" id="ProtNLM"/>
    </source>
</evidence>
<dbReference type="InterPro" id="IPR051631">
    <property type="entry name" value="Ankyrin-KH/SAM_domain"/>
</dbReference>
<organism evidence="6 7">
    <name type="scientific">Phrynocephalus forsythii</name>
    <dbReference type="NCBI Taxonomy" id="171643"/>
    <lineage>
        <taxon>Eukaryota</taxon>
        <taxon>Metazoa</taxon>
        <taxon>Chordata</taxon>
        <taxon>Craniata</taxon>
        <taxon>Vertebrata</taxon>
        <taxon>Euteleostomi</taxon>
        <taxon>Lepidosauria</taxon>
        <taxon>Squamata</taxon>
        <taxon>Bifurcata</taxon>
        <taxon>Unidentata</taxon>
        <taxon>Episquamata</taxon>
        <taxon>Toxicofera</taxon>
        <taxon>Iguania</taxon>
        <taxon>Acrodonta</taxon>
        <taxon>Agamidae</taxon>
        <taxon>Agaminae</taxon>
        <taxon>Phrynocephalus</taxon>
    </lineage>
</organism>
<gene>
    <name evidence="6" type="ORF">JRQ81_011063</name>
</gene>
<dbReference type="Gene3D" id="1.25.40.20">
    <property type="entry name" value="Ankyrin repeat-containing domain"/>
    <property type="match status" value="1"/>
</dbReference>
<dbReference type="Proteomes" id="UP001142489">
    <property type="component" value="Unassembled WGS sequence"/>
</dbReference>
<dbReference type="InterPro" id="IPR002110">
    <property type="entry name" value="Ankyrin_rpt"/>
</dbReference>
<sequence>MSAKKGPPRSQVRKGAKAAASAKQGGKVSGHPGPNLDGQEAAAPSRGSKLLEKPPSSREEVLGGGLSREAKAALTLQSGFRRVLACRERIRRLKERREYDELMERLQREAFVALVKREQEEAEREQKREEEEKRKQREEQKRRQRMLEAAFDGDVEEMKAILKEVADLDTQNGVGTDEKGKAVRLRHRINMVDCTDANGNTPLSEASGGGHPKAIQMLIENGANPNSRGAFNRTPLYRAAFGGHLAALELLLQHGADPRLYADDGNTPEQVASLESLVAVLKSWDIRLTDAMLQRMEAEHQRRTQEEKMEKEAETHRMTEEVDRLAKEYERCAKEVGATQPPLPKPSSWAFSPGPSSLPPWLLPLAEWCQDLLLHSGEGWPDPGWVAGAAASRARCSAYSMAAPLESATTCPVPTRGGGWGGLPSLQLQQAYSELNRRIREHDKCQRKQMSNAEITLHAIAEAEDLVERLRAAAREAEEKLSVARLRLREQRQEGPECEFRGLRCSVQELDDVLLKDVGGRIQADGRWPVIIDPSGQAAVFLRYRDTNYLSTVNPSDMAVETIRLALLGALRYGKPLVFDMLEINMFDTVKKQLDRLEPGLADVVLSRKILEQDRYLSLVKPTDGPEYAATEFQASRTEKFKLFVVTKCGHLPQELLQSLLPVEVVLSKSSRRRRSRGDQLSQKLSLAL</sequence>
<dbReference type="PANTHER" id="PTHR23206">
    <property type="entry name" value="MASK PROTEIN"/>
    <property type="match status" value="1"/>
</dbReference>
<dbReference type="Pfam" id="PF12796">
    <property type="entry name" value="Ank_2"/>
    <property type="match status" value="1"/>
</dbReference>
<dbReference type="AlphaFoldDB" id="A0A9Q0Y0N3"/>
<evidence type="ECO:0000256" key="3">
    <source>
        <dbReference type="PROSITE-ProRule" id="PRU00023"/>
    </source>
</evidence>
<reference evidence="6" key="1">
    <citation type="journal article" date="2023" name="DNA Res.">
        <title>Chromosome-level genome assembly of Phrynocephalus forsythii using third-generation DNA sequencing and Hi-C analysis.</title>
        <authorList>
            <person name="Qi Y."/>
            <person name="Zhao W."/>
            <person name="Zhao Y."/>
            <person name="Niu C."/>
            <person name="Cao S."/>
            <person name="Zhang Y."/>
        </authorList>
    </citation>
    <scope>NUCLEOTIDE SEQUENCE</scope>
    <source>
        <tissue evidence="6">Muscle</tissue>
    </source>
</reference>
<feature type="region of interest" description="Disordered" evidence="5">
    <location>
        <begin position="299"/>
        <end position="319"/>
    </location>
</feature>
<feature type="repeat" description="ANK" evidence="3">
    <location>
        <begin position="231"/>
        <end position="263"/>
    </location>
</feature>
<evidence type="ECO:0000313" key="7">
    <source>
        <dbReference type="Proteomes" id="UP001142489"/>
    </source>
</evidence>
<feature type="region of interest" description="Disordered" evidence="5">
    <location>
        <begin position="1"/>
        <end position="67"/>
    </location>
</feature>
<accession>A0A9Q0Y0N3</accession>
<evidence type="ECO:0000256" key="2">
    <source>
        <dbReference type="ARBA" id="ARBA00023043"/>
    </source>
</evidence>
<proteinExistence type="predicted"/>